<reference evidence="4" key="1">
    <citation type="journal article" date="2019" name="Int. J. Syst. Evol. Microbiol.">
        <title>The Global Catalogue of Microorganisms (GCM) 10K type strain sequencing project: providing services to taxonomists for standard genome sequencing and annotation.</title>
        <authorList>
            <consortium name="The Broad Institute Genomics Platform"/>
            <consortium name="The Broad Institute Genome Sequencing Center for Infectious Disease"/>
            <person name="Wu L."/>
            <person name="Ma J."/>
        </authorList>
    </citation>
    <scope>NUCLEOTIDE SEQUENCE [LARGE SCALE GENOMIC DNA]</scope>
    <source>
        <strain evidence="4">KCTC 52232</strain>
    </source>
</reference>
<proteinExistence type="predicted"/>
<keyword evidence="4" id="KW-1185">Reference proteome</keyword>
<feature type="transmembrane region" description="Helical" evidence="1">
    <location>
        <begin position="43"/>
        <end position="61"/>
    </location>
</feature>
<keyword evidence="1" id="KW-0812">Transmembrane</keyword>
<evidence type="ECO:0000259" key="2">
    <source>
        <dbReference type="Pfam" id="PF22570"/>
    </source>
</evidence>
<dbReference type="Pfam" id="PF22570">
    <property type="entry name" value="LiaF-TM"/>
    <property type="match status" value="1"/>
</dbReference>
<evidence type="ECO:0000313" key="4">
    <source>
        <dbReference type="Proteomes" id="UP001597601"/>
    </source>
</evidence>
<dbReference type="EMBL" id="JBHUON010000020">
    <property type="protein sequence ID" value="MFD2866009.1"/>
    <property type="molecule type" value="Genomic_DNA"/>
</dbReference>
<accession>A0ABW5XTI6</accession>
<feature type="domain" description="LiaF transmembrane" evidence="2">
    <location>
        <begin position="21"/>
        <end position="114"/>
    </location>
</feature>
<sequence length="284" mass="31535">MTNDINNTDHPNKPGKGNVIAGIALLMIGVSFLLNQFDFGLPHWLFGWYTWIIAVGLYMGTRSNFRSLGWLVVTGLGFAFMLNDALPHISISRFYWPAALIGFGIYLILRRKNHTDYWDKNDWKLKWDAGKYNYRAPGVNEPVVDYTVNPDEPIKETTTPPATPGYNSAYGADDLLDAVSIFGGVKKIIFSKNFQGGELVNVFGGAELDFTQADINGRVYVDVTQIFGGTKIIVPAHWMVVSDISAVFAGVDDKRIRTNTPLDSNKVLVLKGISVFAGIDIRSY</sequence>
<gene>
    <name evidence="3" type="ORF">ACFSYC_15020</name>
</gene>
<comment type="caution">
    <text evidence="3">The sequence shown here is derived from an EMBL/GenBank/DDBJ whole genome shotgun (WGS) entry which is preliminary data.</text>
</comment>
<feature type="transmembrane region" description="Helical" evidence="1">
    <location>
        <begin position="19"/>
        <end position="37"/>
    </location>
</feature>
<name>A0ABW5XTI6_9SPHI</name>
<feature type="transmembrane region" description="Helical" evidence="1">
    <location>
        <begin position="92"/>
        <end position="109"/>
    </location>
</feature>
<dbReference type="Proteomes" id="UP001597601">
    <property type="component" value="Unassembled WGS sequence"/>
</dbReference>
<dbReference type="PANTHER" id="PTHR40763:SF5">
    <property type="entry name" value="MEMBRANE PROTEIN"/>
    <property type="match status" value="1"/>
</dbReference>
<dbReference type="RefSeq" id="WP_377129274.1">
    <property type="nucleotide sequence ID" value="NZ_JBHUON010000020.1"/>
</dbReference>
<dbReference type="PANTHER" id="PTHR40763">
    <property type="entry name" value="MEMBRANE PROTEIN-RELATED"/>
    <property type="match status" value="1"/>
</dbReference>
<evidence type="ECO:0000256" key="1">
    <source>
        <dbReference type="SAM" id="Phobius"/>
    </source>
</evidence>
<keyword evidence="1" id="KW-0472">Membrane</keyword>
<protein>
    <recommendedName>
        <fullName evidence="2">LiaF transmembrane domain-containing protein</fullName>
    </recommendedName>
</protein>
<feature type="transmembrane region" description="Helical" evidence="1">
    <location>
        <begin position="68"/>
        <end position="86"/>
    </location>
</feature>
<dbReference type="InterPro" id="IPR054331">
    <property type="entry name" value="LiaF_TM"/>
</dbReference>
<evidence type="ECO:0000313" key="3">
    <source>
        <dbReference type="EMBL" id="MFD2866009.1"/>
    </source>
</evidence>
<organism evidence="3 4">
    <name type="scientific">Mucilaginibacter antarcticus</name>
    <dbReference type="NCBI Taxonomy" id="1855725"/>
    <lineage>
        <taxon>Bacteria</taxon>
        <taxon>Pseudomonadati</taxon>
        <taxon>Bacteroidota</taxon>
        <taxon>Sphingobacteriia</taxon>
        <taxon>Sphingobacteriales</taxon>
        <taxon>Sphingobacteriaceae</taxon>
        <taxon>Mucilaginibacter</taxon>
    </lineage>
</organism>
<keyword evidence="1" id="KW-1133">Transmembrane helix</keyword>